<evidence type="ECO:0000313" key="1">
    <source>
        <dbReference type="EMBL" id="QEH36571.1"/>
    </source>
</evidence>
<dbReference type="KEGG" id="agv:OJF2_51550"/>
<proteinExistence type="predicted"/>
<gene>
    <name evidence="1" type="ORF">OJF2_51550</name>
</gene>
<organism evidence="1 2">
    <name type="scientific">Aquisphaera giovannonii</name>
    <dbReference type="NCBI Taxonomy" id="406548"/>
    <lineage>
        <taxon>Bacteria</taxon>
        <taxon>Pseudomonadati</taxon>
        <taxon>Planctomycetota</taxon>
        <taxon>Planctomycetia</taxon>
        <taxon>Isosphaerales</taxon>
        <taxon>Isosphaeraceae</taxon>
        <taxon>Aquisphaera</taxon>
    </lineage>
</organism>
<protein>
    <submittedName>
        <fullName evidence="1">Uncharacterized protein</fullName>
    </submittedName>
</protein>
<name>A0A5B9W952_9BACT</name>
<dbReference type="EMBL" id="CP042997">
    <property type="protein sequence ID" value="QEH36571.1"/>
    <property type="molecule type" value="Genomic_DNA"/>
</dbReference>
<dbReference type="AlphaFoldDB" id="A0A5B9W952"/>
<reference evidence="1 2" key="1">
    <citation type="submission" date="2019-08" db="EMBL/GenBank/DDBJ databases">
        <title>Deep-cultivation of Planctomycetes and their phenomic and genomic characterization uncovers novel biology.</title>
        <authorList>
            <person name="Wiegand S."/>
            <person name="Jogler M."/>
            <person name="Boedeker C."/>
            <person name="Pinto D."/>
            <person name="Vollmers J."/>
            <person name="Rivas-Marin E."/>
            <person name="Kohn T."/>
            <person name="Peeters S.H."/>
            <person name="Heuer A."/>
            <person name="Rast P."/>
            <person name="Oberbeckmann S."/>
            <person name="Bunk B."/>
            <person name="Jeske O."/>
            <person name="Meyerdierks A."/>
            <person name="Storesund J.E."/>
            <person name="Kallscheuer N."/>
            <person name="Luecker S."/>
            <person name="Lage O.M."/>
            <person name="Pohl T."/>
            <person name="Merkel B.J."/>
            <person name="Hornburger P."/>
            <person name="Mueller R.-W."/>
            <person name="Bruemmer F."/>
            <person name="Labrenz M."/>
            <person name="Spormann A.M."/>
            <person name="Op den Camp H."/>
            <person name="Overmann J."/>
            <person name="Amann R."/>
            <person name="Jetten M.S.M."/>
            <person name="Mascher T."/>
            <person name="Medema M.H."/>
            <person name="Devos D.P."/>
            <person name="Kaster A.-K."/>
            <person name="Ovreas L."/>
            <person name="Rohde M."/>
            <person name="Galperin M.Y."/>
            <person name="Jogler C."/>
        </authorList>
    </citation>
    <scope>NUCLEOTIDE SEQUENCE [LARGE SCALE GENOMIC DNA]</scope>
    <source>
        <strain evidence="1 2">OJF2</strain>
    </source>
</reference>
<dbReference type="RefSeq" id="WP_148596241.1">
    <property type="nucleotide sequence ID" value="NZ_CP042997.1"/>
</dbReference>
<dbReference type="Proteomes" id="UP000324233">
    <property type="component" value="Chromosome"/>
</dbReference>
<keyword evidence="2" id="KW-1185">Reference proteome</keyword>
<evidence type="ECO:0000313" key="2">
    <source>
        <dbReference type="Proteomes" id="UP000324233"/>
    </source>
</evidence>
<sequence length="74" mass="8189">MPYRFIQPLPDGGIKQIAIEAANLMDAFTEFVFLHWDPDGPAAAVIYEGNFIVGQVLPRYSSARGDMEAVFEAI</sequence>
<accession>A0A5B9W952</accession>